<dbReference type="EMBL" id="FOXW01000004">
    <property type="protein sequence ID" value="SFQ27510.1"/>
    <property type="molecule type" value="Genomic_DNA"/>
</dbReference>
<keyword evidence="2" id="KW-1185">Reference proteome</keyword>
<dbReference type="Proteomes" id="UP000199136">
    <property type="component" value="Unassembled WGS sequence"/>
</dbReference>
<sequence>MAYNPKAKVFVFTLPSNESSAVTDYNAVIRHVAALYANVHLIDLYGLYCDDYRTGLLAGSNNGHLIALAYNYESVMIEKAINNYLYEYYKEFMAVPYA</sequence>
<accession>A0A1I5X6C9</accession>
<dbReference type="RefSeq" id="WP_092480272.1">
    <property type="nucleotide sequence ID" value="NZ_FOXW01000004.1"/>
</dbReference>
<organism evidence="1 2">
    <name type="scientific">Desemzia incerta</name>
    <dbReference type="NCBI Taxonomy" id="82801"/>
    <lineage>
        <taxon>Bacteria</taxon>
        <taxon>Bacillati</taxon>
        <taxon>Bacillota</taxon>
        <taxon>Bacilli</taxon>
        <taxon>Lactobacillales</taxon>
        <taxon>Carnobacteriaceae</taxon>
        <taxon>Desemzia</taxon>
    </lineage>
</organism>
<protein>
    <submittedName>
        <fullName evidence="1">Uncharacterized protein</fullName>
    </submittedName>
</protein>
<proteinExistence type="predicted"/>
<evidence type="ECO:0000313" key="1">
    <source>
        <dbReference type="EMBL" id="SFQ27510.1"/>
    </source>
</evidence>
<name>A0A1I5X6C9_9LACT</name>
<gene>
    <name evidence="1" type="ORF">SAMN04488506_1219</name>
</gene>
<dbReference type="AlphaFoldDB" id="A0A1I5X6C9"/>
<evidence type="ECO:0000313" key="2">
    <source>
        <dbReference type="Proteomes" id="UP000199136"/>
    </source>
</evidence>
<dbReference type="SUPFAM" id="SSF52266">
    <property type="entry name" value="SGNH hydrolase"/>
    <property type="match status" value="1"/>
</dbReference>
<dbReference type="InterPro" id="IPR036514">
    <property type="entry name" value="SGNH_hydro_sf"/>
</dbReference>
<reference evidence="1 2" key="1">
    <citation type="submission" date="2016-10" db="EMBL/GenBank/DDBJ databases">
        <authorList>
            <person name="de Groot N.N."/>
        </authorList>
    </citation>
    <scope>NUCLEOTIDE SEQUENCE [LARGE SCALE GENOMIC DNA]</scope>
    <source>
        <strain evidence="1 2">DSM 20581</strain>
    </source>
</reference>
<dbReference type="Gene3D" id="3.40.50.1110">
    <property type="entry name" value="SGNH hydrolase"/>
    <property type="match status" value="1"/>
</dbReference>